<protein>
    <submittedName>
        <fullName evidence="8">Nitrilotriacetate monooxygenase component A</fullName>
    </submittedName>
</protein>
<reference evidence="8 9" key="5">
    <citation type="journal article" date="2010" name="Appl. Environ. Microbiol.">
        <title>phrR-like gene praR of Azorhizobium caulinodans ORS571 is essential for symbiosis with Sesbania rostrata and is involved in expression of reb genes.</title>
        <authorList>
            <person name="Akiba N."/>
            <person name="Aono T."/>
            <person name="Toyazaki H."/>
            <person name="Sato S."/>
            <person name="Oyaizu H."/>
        </authorList>
    </citation>
    <scope>NUCLEOTIDE SEQUENCE [LARGE SCALE GENOMIC DNA]</scope>
    <source>
        <strain evidence="9">ATCC 43989 / DSM 5975 / JCM 20966 / LMG 6465 / NBRC 14845 / NCIMB 13405 / ORS 571</strain>
    </source>
</reference>
<evidence type="ECO:0000256" key="4">
    <source>
        <dbReference type="ARBA" id="ARBA00023033"/>
    </source>
</evidence>
<feature type="binding site" evidence="6">
    <location>
        <position position="214"/>
    </location>
    <ligand>
        <name>FMN</name>
        <dbReference type="ChEBI" id="CHEBI:58210"/>
    </ligand>
</feature>
<feature type="binding site" evidence="6">
    <location>
        <position position="160"/>
    </location>
    <ligand>
        <name>FMN</name>
        <dbReference type="ChEBI" id="CHEBI:58210"/>
    </ligand>
</feature>
<dbReference type="NCBIfam" id="TIGR03860">
    <property type="entry name" value="FMN_nitrolo"/>
    <property type="match status" value="1"/>
</dbReference>
<evidence type="ECO:0000259" key="7">
    <source>
        <dbReference type="Pfam" id="PF00296"/>
    </source>
</evidence>
<reference evidence="8 9" key="4">
    <citation type="journal article" date="2009" name="Appl. Environ. Microbiol.">
        <title>Comparative genome-wide transcriptional profiling of Azorhizobium caulinodans ORS571 grown under free-living and symbiotic conditions.</title>
        <authorList>
            <person name="Tsukada S."/>
            <person name="Aono T."/>
            <person name="Akiba N."/>
            <person name="Lee KB."/>
            <person name="Liu CT."/>
            <person name="Toyazaki H."/>
            <person name="Oyaizu H."/>
        </authorList>
    </citation>
    <scope>NUCLEOTIDE SEQUENCE [LARGE SCALE GENOMIC DNA]</scope>
    <source>
        <strain evidence="9">ATCC 43989 / DSM 5975 / JCM 20966 / LMG 6465 / NBRC 14845 / NCIMB 13405 / ORS 571</strain>
    </source>
</reference>
<dbReference type="InterPro" id="IPR011251">
    <property type="entry name" value="Luciferase-like_dom"/>
</dbReference>
<dbReference type="HOGENOM" id="CLU_022256_1_2_5"/>
<name>A8IC98_AZOC5</name>
<feature type="binding site" evidence="6">
    <location>
        <position position="285"/>
    </location>
    <ligand>
        <name>FMN</name>
        <dbReference type="ChEBI" id="CHEBI:58210"/>
    </ligand>
</feature>
<organism evidence="8 9">
    <name type="scientific">Azorhizobium caulinodans (strain ATCC 43989 / DSM 5975 / JCM 20966 / LMG 6465 / NBRC 14845 / NCIMB 13405 / ORS 571)</name>
    <dbReference type="NCBI Taxonomy" id="438753"/>
    <lineage>
        <taxon>Bacteria</taxon>
        <taxon>Pseudomonadati</taxon>
        <taxon>Pseudomonadota</taxon>
        <taxon>Alphaproteobacteria</taxon>
        <taxon>Hyphomicrobiales</taxon>
        <taxon>Xanthobacteraceae</taxon>
        <taxon>Azorhizobium</taxon>
    </lineage>
</organism>
<dbReference type="Gene3D" id="3.20.20.30">
    <property type="entry name" value="Luciferase-like domain"/>
    <property type="match status" value="1"/>
</dbReference>
<dbReference type="SUPFAM" id="SSF51679">
    <property type="entry name" value="Bacterial luciferase-like"/>
    <property type="match status" value="1"/>
</dbReference>
<dbReference type="PIRSF" id="PIRSF000337">
    <property type="entry name" value="NTA_MOA"/>
    <property type="match status" value="1"/>
</dbReference>
<dbReference type="InterPro" id="IPR036661">
    <property type="entry name" value="Luciferase-like_sf"/>
</dbReference>
<keyword evidence="4 8" id="KW-0503">Monooxygenase</keyword>
<sequence>MTKFIVFLSWTGWRLAEACRVGACHPAAADPVSRMRVVCLCPTRRSTARRVLSPRSRPMAANSESAAARRQLVLNLFIYPGGHHEAGWRYPGASAERLLDITFYQDLARSAEAAKLDAVFFADGPALVDNIRYASRFRLEPLTWLSAIAAATHHIGLIGTASTTYYEPYNLARLFASLDHLSGGRAGWNIVTTAVPQASGNFGLSETPSHAERYARASEFVDVVTKLWDSWEDEALVVDTASGLFADDTKIHPIEHVGRHYRVKGALNTPRTPQGRPVYVQAGSSDDGRSFAARYAEAIFTAHQTLPSAQAFYADIKRQAASLGRRPEHVKILPGISPYIGSTEVEAQRLYEAFNDLIQPEYSLTQLRQITGTDFTGHDLDARVTPDAFQNAGPRAVASRYQLVLDIVTREKPTLRQLIHRLAGARGHYVSVGTPEKIADEIQTWFEGGAADGFNVMPPWYRGGFDLFASEVVPILRKRGLFRSEYTGKTLREHFGLPRPESLYAQTARASA</sequence>
<evidence type="ECO:0000256" key="5">
    <source>
        <dbReference type="ARBA" id="ARBA00033748"/>
    </source>
</evidence>
<evidence type="ECO:0000256" key="6">
    <source>
        <dbReference type="PIRSR" id="PIRSR000337-1"/>
    </source>
</evidence>
<comment type="similarity">
    <text evidence="5">Belongs to the NtaA/SnaA/DszA monooxygenase family.</text>
</comment>
<evidence type="ECO:0000313" key="8">
    <source>
        <dbReference type="EMBL" id="BAF89178.1"/>
    </source>
</evidence>
<evidence type="ECO:0000313" key="9">
    <source>
        <dbReference type="Proteomes" id="UP000000270"/>
    </source>
</evidence>
<dbReference type="EMBL" id="AP009384">
    <property type="protein sequence ID" value="BAF89178.1"/>
    <property type="molecule type" value="Genomic_DNA"/>
</dbReference>
<dbReference type="AlphaFoldDB" id="A8IC98"/>
<keyword evidence="9" id="KW-1185">Reference proteome</keyword>
<feature type="binding site" evidence="6">
    <location>
        <position position="123"/>
    </location>
    <ligand>
        <name>FMN</name>
        <dbReference type="ChEBI" id="CHEBI:58210"/>
    </ligand>
</feature>
<reference evidence="8 9" key="1">
    <citation type="journal article" date="2007" name="Appl. Environ. Microbiol.">
        <title>Rhizobial factors required for stem nodule maturation and maintenance in Sesbania rostrata-Azorhizobium caulinodans ORS571 symbiosis.</title>
        <authorList>
            <person name="Suzuki S."/>
            <person name="Aono T."/>
            <person name="Lee KB."/>
            <person name="Suzuki T."/>
            <person name="Liu CT."/>
            <person name="Miwa H."/>
            <person name="Wakao S."/>
            <person name="Iki T."/>
            <person name="Oyaizu H."/>
        </authorList>
    </citation>
    <scope>NUCLEOTIDE SEQUENCE [LARGE SCALE GENOMIC DNA]</scope>
    <source>
        <strain evidence="9">ATCC 43989 / DSM 5975 / JCM 20966 / LMG 6465 / NBRC 14845 / NCIMB 13405 / ORS 571</strain>
    </source>
</reference>
<gene>
    <name evidence="8" type="ordered locus">AZC_3180</name>
</gene>
<evidence type="ECO:0000256" key="3">
    <source>
        <dbReference type="ARBA" id="ARBA00023002"/>
    </source>
</evidence>
<dbReference type="InterPro" id="IPR016215">
    <property type="entry name" value="NTA_MOA"/>
</dbReference>
<keyword evidence="3" id="KW-0560">Oxidoreductase</keyword>
<reference evidence="8 9" key="6">
    <citation type="journal article" date="2011" name="Appl. Environ. Microbiol.">
        <title>Involvement of the azorhizobial chromosome partition gene (parA) in the onset of bacteroid differentiation during Sesbania rostrata stem nodule development.</title>
        <authorList>
            <person name="Liu CT."/>
            <person name="Lee KB."/>
            <person name="Wang YS."/>
            <person name="Peng MH."/>
            <person name="Lee KT."/>
            <person name="Suzuki S."/>
            <person name="Suzuki T."/>
            <person name="Oyaizu H."/>
        </authorList>
    </citation>
    <scope>NUCLEOTIDE SEQUENCE [LARGE SCALE GENOMIC DNA]</scope>
    <source>
        <strain evidence="9">ATCC 43989 / DSM 5975 / JCM 20966 / LMG 6465 / NBRC 14845 / NCIMB 13405 / ORS 571</strain>
    </source>
</reference>
<reference evidence="8 9" key="3">
    <citation type="journal article" date="2008" name="BMC Genomics">
        <title>The genome of the versatile nitrogen fixer Azorhizobium caulinodans ORS571.</title>
        <authorList>
            <person name="Lee KB."/>
            <person name="Backer P.D."/>
            <person name="Aono T."/>
            <person name="Liu CT."/>
            <person name="Suzuki S."/>
            <person name="Suzuki T."/>
            <person name="Kaneko T."/>
            <person name="Yamada M."/>
            <person name="Tabata S."/>
            <person name="Kupfer D.M."/>
            <person name="Najar F.Z."/>
            <person name="Wiley G.B."/>
            <person name="Roe B."/>
            <person name="Binnewies T.T."/>
            <person name="Ussery D.W."/>
            <person name="D'Haeze W."/>
            <person name="Herder J.D."/>
            <person name="Gevers D."/>
            <person name="Vereecke D."/>
            <person name="Holsters M."/>
            <person name="Oyaizu H."/>
        </authorList>
    </citation>
    <scope>NUCLEOTIDE SEQUENCE [LARGE SCALE GENOMIC DNA]</scope>
    <source>
        <strain evidence="9">ATCC 43989 / DSM 5975 / JCM 20966 / LMG 6465 / NBRC 14845 / NCIMB 13405 / ORS 571</strain>
    </source>
</reference>
<keyword evidence="1 6" id="KW-0285">Flavoprotein</keyword>
<dbReference type="GO" id="GO:0004497">
    <property type="term" value="F:monooxygenase activity"/>
    <property type="evidence" value="ECO:0007669"/>
    <property type="project" value="UniProtKB-KW"/>
</dbReference>
<evidence type="ECO:0000256" key="2">
    <source>
        <dbReference type="ARBA" id="ARBA00022643"/>
    </source>
</evidence>
<dbReference type="PANTHER" id="PTHR30011">
    <property type="entry name" value="ALKANESULFONATE MONOOXYGENASE-RELATED"/>
    <property type="match status" value="1"/>
</dbReference>
<dbReference type="STRING" id="438753.AZC_3180"/>
<feature type="binding site" evidence="6">
    <location>
        <position position="284"/>
    </location>
    <ligand>
        <name>FMN</name>
        <dbReference type="ChEBI" id="CHEBI:58210"/>
    </ligand>
</feature>
<reference evidence="9" key="2">
    <citation type="submission" date="2007-04" db="EMBL/GenBank/DDBJ databases">
        <title>Complete genome sequence of the nitrogen-fixing bacterium Azorhizobium caulinodans ORS571.</title>
        <authorList>
            <person name="Lee K.B."/>
            <person name="Backer P.D."/>
            <person name="Aono T."/>
            <person name="Liu C.T."/>
            <person name="Suzuki S."/>
            <person name="Suzuki T."/>
            <person name="Kaneko T."/>
            <person name="Yamada M."/>
            <person name="Tabata S."/>
            <person name="Kupfer D.M."/>
            <person name="Najar F.Z."/>
            <person name="Wiley G.B."/>
            <person name="Roe B."/>
            <person name="Binnewies T."/>
            <person name="Ussery D."/>
            <person name="Vereecke D."/>
            <person name="Gevers D."/>
            <person name="Holsters M."/>
            <person name="Oyaizu H."/>
        </authorList>
    </citation>
    <scope>NUCLEOTIDE SEQUENCE [LARGE SCALE GENOMIC DNA]</scope>
    <source>
        <strain evidence="9">ATCC 43989 / DSM 5975 / JCM 20966 / LMG 6465 / NBRC 14845 / NCIMB 13405 / ORS 571</strain>
    </source>
</reference>
<dbReference type="PANTHER" id="PTHR30011:SF16">
    <property type="entry name" value="C2H2 FINGER DOMAIN TRANSCRIPTION FACTOR (EUROFUNG)-RELATED"/>
    <property type="match status" value="1"/>
</dbReference>
<dbReference type="eggNOG" id="COG2141">
    <property type="taxonomic scope" value="Bacteria"/>
</dbReference>
<evidence type="ECO:0000256" key="1">
    <source>
        <dbReference type="ARBA" id="ARBA00022630"/>
    </source>
</evidence>
<dbReference type="CDD" id="cd01095">
    <property type="entry name" value="Nitrilotriacetate_monoxgenase"/>
    <property type="match status" value="1"/>
</dbReference>
<feature type="binding site" evidence="6">
    <location>
        <position position="210"/>
    </location>
    <ligand>
        <name>FMN</name>
        <dbReference type="ChEBI" id="CHEBI:58210"/>
    </ligand>
</feature>
<dbReference type="KEGG" id="azc:AZC_3180"/>
<dbReference type="Proteomes" id="UP000000270">
    <property type="component" value="Chromosome"/>
</dbReference>
<accession>A8IC98</accession>
<feature type="domain" description="Luciferase-like" evidence="7">
    <location>
        <begin position="99"/>
        <end position="450"/>
    </location>
</feature>
<keyword evidence="2 6" id="KW-0288">FMN</keyword>
<proteinExistence type="inferred from homology"/>
<dbReference type="InterPro" id="IPR051260">
    <property type="entry name" value="Diverse_substr_monoxygenases"/>
</dbReference>
<dbReference type="Pfam" id="PF00296">
    <property type="entry name" value="Bac_luciferase"/>
    <property type="match status" value="1"/>
</dbReference>
<dbReference type="GO" id="GO:0016705">
    <property type="term" value="F:oxidoreductase activity, acting on paired donors, with incorporation or reduction of molecular oxygen"/>
    <property type="evidence" value="ECO:0007669"/>
    <property type="project" value="InterPro"/>
</dbReference>